<comment type="subcellular location">
    <subcellularLocation>
        <location evidence="1">Endoplasmic reticulum membrane</location>
        <topology evidence="1">Multi-pass membrane protein</topology>
    </subcellularLocation>
</comment>
<evidence type="ECO:0000256" key="6">
    <source>
        <dbReference type="ARBA" id="ARBA00023136"/>
    </source>
</evidence>
<dbReference type="OMA" id="HKYFWGY"/>
<protein>
    <recommendedName>
        <fullName evidence="10">Glutathione transferase</fullName>
    </recommendedName>
</protein>
<reference evidence="8 9" key="1">
    <citation type="journal article" date="2013" name="Nature">
        <title>Insights into bilaterian evolution from three spiralian genomes.</title>
        <authorList>
            <person name="Simakov O."/>
            <person name="Marletaz F."/>
            <person name="Cho S.J."/>
            <person name="Edsinger-Gonzales E."/>
            <person name="Havlak P."/>
            <person name="Hellsten U."/>
            <person name="Kuo D.H."/>
            <person name="Larsson T."/>
            <person name="Lv J."/>
            <person name="Arendt D."/>
            <person name="Savage R."/>
            <person name="Osoegawa K."/>
            <person name="de Jong P."/>
            <person name="Grimwood J."/>
            <person name="Chapman J.A."/>
            <person name="Shapiro H."/>
            <person name="Aerts A."/>
            <person name="Otillar R.P."/>
            <person name="Terry A.Y."/>
            <person name="Boore J.L."/>
            <person name="Grigoriev I.V."/>
            <person name="Lindberg D.R."/>
            <person name="Seaver E.C."/>
            <person name="Weisblat D.A."/>
            <person name="Putnam N.H."/>
            <person name="Rokhsar D.S."/>
        </authorList>
    </citation>
    <scope>NUCLEOTIDE SEQUENCE [LARGE SCALE GENOMIC DNA]</scope>
</reference>
<keyword evidence="6 7" id="KW-0472">Membrane</keyword>
<sequence length="158" mass="17972">MTNITLEDIVLPGTVSIFAALQLTRIAKKVGVMRGKFKIAFPATTGEPTFERAFRAQQNTLEFMPIFMPCLWVSGIFFHPVPSALAGVVYLYSRHRYFEGYIKSVEDRLPGFKLGVRCLMVMLFMSSCGLSTTLLRRYADIDIAQTFWQIVEKYLPSK</sequence>
<dbReference type="Pfam" id="PF01124">
    <property type="entry name" value="MAPEG"/>
    <property type="match status" value="1"/>
</dbReference>
<dbReference type="InterPro" id="IPR001446">
    <property type="entry name" value="5_LipOase_AP"/>
</dbReference>
<proteinExistence type="predicted"/>
<keyword evidence="4" id="KW-0256">Endoplasmic reticulum</keyword>
<evidence type="ECO:0000256" key="4">
    <source>
        <dbReference type="ARBA" id="ARBA00022824"/>
    </source>
</evidence>
<dbReference type="InterPro" id="IPR050997">
    <property type="entry name" value="MAPEG"/>
</dbReference>
<dbReference type="GO" id="GO:0005789">
    <property type="term" value="C:endoplasmic reticulum membrane"/>
    <property type="evidence" value="ECO:0007669"/>
    <property type="project" value="UniProtKB-SubCell"/>
</dbReference>
<evidence type="ECO:0000256" key="3">
    <source>
        <dbReference type="ARBA" id="ARBA00022751"/>
    </source>
</evidence>
<dbReference type="SUPFAM" id="SSF161084">
    <property type="entry name" value="MAPEG domain-like"/>
    <property type="match status" value="1"/>
</dbReference>
<dbReference type="STRING" id="225164.V4BEY7"/>
<dbReference type="GeneID" id="20245771"/>
<keyword evidence="9" id="KW-1185">Reference proteome</keyword>
<keyword evidence="5 7" id="KW-1133">Transmembrane helix</keyword>
<dbReference type="HOGENOM" id="CLU_110291_3_0_1"/>
<organism evidence="8 9">
    <name type="scientific">Lottia gigantea</name>
    <name type="common">Giant owl limpet</name>
    <dbReference type="NCBI Taxonomy" id="225164"/>
    <lineage>
        <taxon>Eukaryota</taxon>
        <taxon>Metazoa</taxon>
        <taxon>Spiralia</taxon>
        <taxon>Lophotrochozoa</taxon>
        <taxon>Mollusca</taxon>
        <taxon>Gastropoda</taxon>
        <taxon>Patellogastropoda</taxon>
        <taxon>Lottioidea</taxon>
        <taxon>Lottiidae</taxon>
        <taxon>Lottia</taxon>
    </lineage>
</organism>
<accession>V4BEY7</accession>
<dbReference type="Gene3D" id="1.20.120.550">
    <property type="entry name" value="Membrane associated eicosanoid/glutathione metabolism-like domain"/>
    <property type="match status" value="1"/>
</dbReference>
<dbReference type="GO" id="GO:0004602">
    <property type="term" value="F:glutathione peroxidase activity"/>
    <property type="evidence" value="ECO:0007669"/>
    <property type="project" value="TreeGrafter"/>
</dbReference>
<dbReference type="RefSeq" id="XP_009044878.1">
    <property type="nucleotide sequence ID" value="XM_009046630.1"/>
</dbReference>
<evidence type="ECO:0008006" key="10">
    <source>
        <dbReference type="Google" id="ProtNLM"/>
    </source>
</evidence>
<dbReference type="PRINTS" id="PR00488">
    <property type="entry name" value="5LPOXGNASEAP"/>
</dbReference>
<dbReference type="OrthoDB" id="410651at2759"/>
<evidence type="ECO:0000313" key="9">
    <source>
        <dbReference type="Proteomes" id="UP000030746"/>
    </source>
</evidence>
<feature type="transmembrane region" description="Helical" evidence="7">
    <location>
        <begin position="71"/>
        <end position="93"/>
    </location>
</feature>
<dbReference type="GO" id="GO:0004364">
    <property type="term" value="F:glutathione transferase activity"/>
    <property type="evidence" value="ECO:0007669"/>
    <property type="project" value="TreeGrafter"/>
</dbReference>
<evidence type="ECO:0000256" key="1">
    <source>
        <dbReference type="ARBA" id="ARBA00004477"/>
    </source>
</evidence>
<dbReference type="InterPro" id="IPR023352">
    <property type="entry name" value="MAPEG-like_dom_sf"/>
</dbReference>
<dbReference type="PANTHER" id="PTHR10250">
    <property type="entry name" value="MICROSOMAL GLUTATHIONE S-TRANSFERASE"/>
    <property type="match status" value="1"/>
</dbReference>
<gene>
    <name evidence="8" type="ORF">LOTGIDRAFT_204965</name>
</gene>
<dbReference type="PANTHER" id="PTHR10250:SF15">
    <property type="entry name" value="MICROSOMAL GLUTATHIONE S-TRANSFERASE-RELATED"/>
    <property type="match status" value="1"/>
</dbReference>
<keyword evidence="3" id="KW-0434">Leukotriene biosynthesis</keyword>
<dbReference type="GO" id="GO:0019370">
    <property type="term" value="P:leukotriene biosynthetic process"/>
    <property type="evidence" value="ECO:0007669"/>
    <property type="project" value="UniProtKB-KW"/>
</dbReference>
<dbReference type="CTD" id="20245771"/>
<dbReference type="GO" id="GO:0005635">
    <property type="term" value="C:nuclear envelope"/>
    <property type="evidence" value="ECO:0007669"/>
    <property type="project" value="TreeGrafter"/>
</dbReference>
<dbReference type="EMBL" id="KB199753">
    <property type="protein sequence ID" value="ESP04392.1"/>
    <property type="molecule type" value="Genomic_DNA"/>
</dbReference>
<evidence type="ECO:0000256" key="5">
    <source>
        <dbReference type="ARBA" id="ARBA00022989"/>
    </source>
</evidence>
<keyword evidence="2 7" id="KW-0812">Transmembrane</keyword>
<dbReference type="AlphaFoldDB" id="V4BEY7"/>
<feature type="transmembrane region" description="Helical" evidence="7">
    <location>
        <begin position="114"/>
        <end position="135"/>
    </location>
</feature>
<evidence type="ECO:0000313" key="8">
    <source>
        <dbReference type="EMBL" id="ESP04392.1"/>
    </source>
</evidence>
<name>V4BEY7_LOTGI</name>
<dbReference type="KEGG" id="lgi:LOTGIDRAFT_204965"/>
<dbReference type="FunFam" id="1.20.120.550:FF:000003">
    <property type="entry name" value="Leukotriene C4 synthase"/>
    <property type="match status" value="1"/>
</dbReference>
<dbReference type="InterPro" id="IPR001129">
    <property type="entry name" value="Membr-assoc_MAPEG"/>
</dbReference>
<dbReference type="Proteomes" id="UP000030746">
    <property type="component" value="Unassembled WGS sequence"/>
</dbReference>
<evidence type="ECO:0000256" key="7">
    <source>
        <dbReference type="SAM" id="Phobius"/>
    </source>
</evidence>
<evidence type="ECO:0000256" key="2">
    <source>
        <dbReference type="ARBA" id="ARBA00022692"/>
    </source>
</evidence>
<dbReference type="GO" id="GO:0008047">
    <property type="term" value="F:enzyme activator activity"/>
    <property type="evidence" value="ECO:0007669"/>
    <property type="project" value="InterPro"/>
</dbReference>